<protein>
    <recommendedName>
        <fullName evidence="4">ESX-1 secretion-associated protein</fullName>
    </recommendedName>
</protein>
<sequence>MADDNVFAAIPGEVQQGGGVTDEVGLAARQLAKAYETYSAFDPNNPPWGRTGDTAEAFREKYVQPHADLRDALDALAQAITSAATKTVNSGKGFHNAQSDALDALHGDGGRR</sequence>
<organism evidence="2 3">
    <name type="scientific">Actinacidiphila acidipaludis</name>
    <dbReference type="NCBI Taxonomy" id="2873382"/>
    <lineage>
        <taxon>Bacteria</taxon>
        <taxon>Bacillati</taxon>
        <taxon>Actinomycetota</taxon>
        <taxon>Actinomycetes</taxon>
        <taxon>Kitasatosporales</taxon>
        <taxon>Streptomycetaceae</taxon>
        <taxon>Actinacidiphila</taxon>
    </lineage>
</organism>
<evidence type="ECO:0000256" key="1">
    <source>
        <dbReference type="SAM" id="MobiDB-lite"/>
    </source>
</evidence>
<dbReference type="RefSeq" id="WP_222961544.1">
    <property type="nucleotide sequence ID" value="NZ_JAINZZ010000005.1"/>
</dbReference>
<comment type="caution">
    <text evidence="2">The sequence shown here is derived from an EMBL/GenBank/DDBJ whole genome shotgun (WGS) entry which is preliminary data.</text>
</comment>
<proteinExistence type="predicted"/>
<dbReference type="Proteomes" id="UP000778578">
    <property type="component" value="Unassembled WGS sequence"/>
</dbReference>
<name>A0ABS7Q2N8_9ACTN</name>
<keyword evidence="3" id="KW-1185">Reference proteome</keyword>
<accession>A0ABS7Q2N8</accession>
<gene>
    <name evidence="2" type="ORF">K7862_07090</name>
</gene>
<reference evidence="2 3" key="1">
    <citation type="submission" date="2021-08" db="EMBL/GenBank/DDBJ databases">
        <title>WGS of actinomycetes from Thailand.</title>
        <authorList>
            <person name="Thawai C."/>
        </authorList>
    </citation>
    <scope>NUCLEOTIDE SEQUENCE [LARGE SCALE GENOMIC DNA]</scope>
    <source>
        <strain evidence="2 3">PLK6-54</strain>
    </source>
</reference>
<evidence type="ECO:0000313" key="3">
    <source>
        <dbReference type="Proteomes" id="UP000778578"/>
    </source>
</evidence>
<dbReference type="EMBL" id="JAINZZ010000005">
    <property type="protein sequence ID" value="MBY8877406.1"/>
    <property type="molecule type" value="Genomic_DNA"/>
</dbReference>
<evidence type="ECO:0008006" key="4">
    <source>
        <dbReference type="Google" id="ProtNLM"/>
    </source>
</evidence>
<feature type="region of interest" description="Disordered" evidence="1">
    <location>
        <begin position="89"/>
        <end position="112"/>
    </location>
</feature>
<evidence type="ECO:0000313" key="2">
    <source>
        <dbReference type="EMBL" id="MBY8877406.1"/>
    </source>
</evidence>
<feature type="compositionally biased region" description="Basic and acidic residues" evidence="1">
    <location>
        <begin position="103"/>
        <end position="112"/>
    </location>
</feature>